<feature type="transmembrane region" description="Helical" evidence="5">
    <location>
        <begin position="342"/>
        <end position="362"/>
    </location>
</feature>
<keyword evidence="2 5" id="KW-0812">Transmembrane</keyword>
<feature type="transmembrane region" description="Helical" evidence="5">
    <location>
        <begin position="169"/>
        <end position="192"/>
    </location>
</feature>
<evidence type="ECO:0000256" key="2">
    <source>
        <dbReference type="ARBA" id="ARBA00022692"/>
    </source>
</evidence>
<keyword evidence="8" id="KW-1185">Reference proteome</keyword>
<dbReference type="Gene3D" id="1.20.1250.20">
    <property type="entry name" value="MFS general substrate transporter like domains"/>
    <property type="match status" value="1"/>
</dbReference>
<feature type="transmembrane region" description="Helical" evidence="5">
    <location>
        <begin position="7"/>
        <end position="32"/>
    </location>
</feature>
<feature type="transmembrane region" description="Helical" evidence="5">
    <location>
        <begin position="198"/>
        <end position="215"/>
    </location>
</feature>
<evidence type="ECO:0000256" key="1">
    <source>
        <dbReference type="ARBA" id="ARBA00004141"/>
    </source>
</evidence>
<keyword evidence="4 5" id="KW-0472">Membrane</keyword>
<evidence type="ECO:0000313" key="7">
    <source>
        <dbReference type="EMBL" id="CAD7092117.1"/>
    </source>
</evidence>
<feature type="domain" description="Major facilitator superfamily (MFS) profile" evidence="6">
    <location>
        <begin position="14"/>
        <end position="455"/>
    </location>
</feature>
<dbReference type="Proteomes" id="UP000594454">
    <property type="component" value="Chromosome 6"/>
</dbReference>
<dbReference type="OrthoDB" id="5296287at2759"/>
<dbReference type="PANTHER" id="PTHR24064">
    <property type="entry name" value="SOLUTE CARRIER FAMILY 22 MEMBER"/>
    <property type="match status" value="1"/>
</dbReference>
<protein>
    <recommendedName>
        <fullName evidence="6">Major facilitator superfamily (MFS) profile domain-containing protein</fullName>
    </recommendedName>
</protein>
<dbReference type="InParanoid" id="A0A7R8Z3L7"/>
<dbReference type="SUPFAM" id="SSF103473">
    <property type="entry name" value="MFS general substrate transporter"/>
    <property type="match status" value="1"/>
</dbReference>
<evidence type="ECO:0000256" key="4">
    <source>
        <dbReference type="ARBA" id="ARBA00023136"/>
    </source>
</evidence>
<gene>
    <name evidence="7" type="ORF">HERILL_LOCUS14504</name>
</gene>
<evidence type="ECO:0000259" key="6">
    <source>
        <dbReference type="PROSITE" id="PS50850"/>
    </source>
</evidence>
<organism evidence="7 8">
    <name type="scientific">Hermetia illucens</name>
    <name type="common">Black soldier fly</name>
    <dbReference type="NCBI Taxonomy" id="343691"/>
    <lineage>
        <taxon>Eukaryota</taxon>
        <taxon>Metazoa</taxon>
        <taxon>Ecdysozoa</taxon>
        <taxon>Arthropoda</taxon>
        <taxon>Hexapoda</taxon>
        <taxon>Insecta</taxon>
        <taxon>Pterygota</taxon>
        <taxon>Neoptera</taxon>
        <taxon>Endopterygota</taxon>
        <taxon>Diptera</taxon>
        <taxon>Brachycera</taxon>
        <taxon>Stratiomyomorpha</taxon>
        <taxon>Stratiomyidae</taxon>
        <taxon>Hermetiinae</taxon>
        <taxon>Hermetia</taxon>
    </lineage>
</organism>
<accession>A0A7R8Z3L7</accession>
<proteinExistence type="predicted"/>
<dbReference type="AlphaFoldDB" id="A0A7R8Z3L7"/>
<dbReference type="PROSITE" id="PS50850">
    <property type="entry name" value="MFS"/>
    <property type="match status" value="1"/>
</dbReference>
<sequence length="477" mass="52919">MGQLGRWHIVICSALFFVKFPVAMHNMAIIFLSPPPSFRCVSPPGISDGCSADCKQVEYNRTVFTETIITQWDLICDKSQLANLSQTIFMLGVLIGNFGFGVWSDKKGRRPPFLAAIVLQLVAGTLAAFAPWFWLFCILRFITAAATGGTMCTGLVIVMEIIGKKWRELFSVLYQVPFFLGHLCLPLAAYFFRDWHHFQLAISLPVVLLLSYYWLVPESPRWLFTVGKLDEASKILQKAAERNNLPTENIRSDLEKTFKEKDSKDETSKGNVVDLFRTPNMRQKSLILIVTWFICGLTYFGVAQYVGHVEGDIFLNVAVSALLELPGTVICIVMMKYFGRRVSVMISCALTGVGMLCIAFISRDMQSPIVALASIALVSMSIAYQTFYLYGCELFPTVVRNVGVGICSMSARAGSTVAPFIVGFGTRNYLVPPIIFGVLPLTGALLTFFLPETKGFVLPETIADGEKFGKKEGKVKT</sequence>
<dbReference type="InterPro" id="IPR020846">
    <property type="entry name" value="MFS_dom"/>
</dbReference>
<evidence type="ECO:0000256" key="3">
    <source>
        <dbReference type="ARBA" id="ARBA00022989"/>
    </source>
</evidence>
<evidence type="ECO:0000256" key="5">
    <source>
        <dbReference type="SAM" id="Phobius"/>
    </source>
</evidence>
<comment type="subcellular location">
    <subcellularLocation>
        <location evidence="1">Membrane</location>
        <topology evidence="1">Multi-pass membrane protein</topology>
    </subcellularLocation>
</comment>
<feature type="transmembrane region" description="Helical" evidence="5">
    <location>
        <begin position="286"/>
        <end position="307"/>
    </location>
</feature>
<dbReference type="CDD" id="cd17317">
    <property type="entry name" value="MFS_SLC22"/>
    <property type="match status" value="1"/>
</dbReference>
<reference evidence="7 8" key="1">
    <citation type="submission" date="2020-11" db="EMBL/GenBank/DDBJ databases">
        <authorList>
            <person name="Wallbank WR R."/>
            <person name="Pardo Diaz C."/>
            <person name="Kozak K."/>
            <person name="Martin S."/>
            <person name="Jiggins C."/>
            <person name="Moest M."/>
            <person name="Warren A I."/>
            <person name="Generalovic N T."/>
            <person name="Byers J.R.P. K."/>
            <person name="Montejo-Kovacevich G."/>
            <person name="Yen C E."/>
        </authorList>
    </citation>
    <scope>NUCLEOTIDE SEQUENCE [LARGE SCALE GENOMIC DNA]</scope>
</reference>
<feature type="transmembrane region" description="Helical" evidence="5">
    <location>
        <begin position="430"/>
        <end position="450"/>
    </location>
</feature>
<dbReference type="GO" id="GO:0016020">
    <property type="term" value="C:membrane"/>
    <property type="evidence" value="ECO:0007669"/>
    <property type="project" value="UniProtKB-SubCell"/>
</dbReference>
<dbReference type="InterPro" id="IPR036259">
    <property type="entry name" value="MFS_trans_sf"/>
</dbReference>
<feature type="transmembrane region" description="Helical" evidence="5">
    <location>
        <begin position="141"/>
        <end position="162"/>
    </location>
</feature>
<feature type="transmembrane region" description="Helical" evidence="5">
    <location>
        <begin position="81"/>
        <end position="101"/>
    </location>
</feature>
<dbReference type="Pfam" id="PF00083">
    <property type="entry name" value="Sugar_tr"/>
    <property type="match status" value="1"/>
</dbReference>
<feature type="transmembrane region" description="Helical" evidence="5">
    <location>
        <begin position="113"/>
        <end position="135"/>
    </location>
</feature>
<keyword evidence="3 5" id="KW-1133">Transmembrane helix</keyword>
<dbReference type="InterPro" id="IPR005828">
    <property type="entry name" value="MFS_sugar_transport-like"/>
</dbReference>
<feature type="transmembrane region" description="Helical" evidence="5">
    <location>
        <begin position="313"/>
        <end position="335"/>
    </location>
</feature>
<evidence type="ECO:0000313" key="8">
    <source>
        <dbReference type="Proteomes" id="UP000594454"/>
    </source>
</evidence>
<name>A0A7R8Z3L7_HERIL</name>
<dbReference type="GO" id="GO:0022857">
    <property type="term" value="F:transmembrane transporter activity"/>
    <property type="evidence" value="ECO:0007669"/>
    <property type="project" value="InterPro"/>
</dbReference>
<feature type="transmembrane region" description="Helical" evidence="5">
    <location>
        <begin position="368"/>
        <end position="390"/>
    </location>
</feature>
<dbReference type="EMBL" id="LR899014">
    <property type="protein sequence ID" value="CAD7092117.1"/>
    <property type="molecule type" value="Genomic_DNA"/>
</dbReference>